<dbReference type="GO" id="GO:0016791">
    <property type="term" value="F:phosphatase activity"/>
    <property type="evidence" value="ECO:0007669"/>
    <property type="project" value="TreeGrafter"/>
</dbReference>
<keyword evidence="2" id="KW-0413">Isomerase</keyword>
<dbReference type="InterPro" id="IPR029033">
    <property type="entry name" value="His_PPase_superfam"/>
</dbReference>
<feature type="active site" description="Tele-phosphohistidine intermediate" evidence="3">
    <location>
        <position position="6"/>
    </location>
</feature>
<dbReference type="KEGG" id="hdh:G5B40_15110"/>
<dbReference type="InterPro" id="IPR013078">
    <property type="entry name" value="His_Pase_superF_clade-1"/>
</dbReference>
<feature type="binding site" evidence="4">
    <location>
        <position position="58"/>
    </location>
    <ligand>
        <name>substrate</name>
    </ligand>
</feature>
<evidence type="ECO:0000256" key="1">
    <source>
        <dbReference type="ARBA" id="ARBA00023152"/>
    </source>
</evidence>
<accession>A0A7M3T7E5</accession>
<dbReference type="SUPFAM" id="SSF53254">
    <property type="entry name" value="Phosphoglycerate mutase-like"/>
    <property type="match status" value="1"/>
</dbReference>
<keyword evidence="6" id="KW-1185">Reference proteome</keyword>
<evidence type="ECO:0000256" key="2">
    <source>
        <dbReference type="ARBA" id="ARBA00023235"/>
    </source>
</evidence>
<sequence>MYVLRHGQTEWNVEGRLQGHRDSPLTPHGREQARRMGVALAARLASGGVDVAVSPLGRALQTAEIVIGQLNGLAVTWRTDPRLREIGVGQWEGLTFSEVVARGVQFPPDRDDDWFLDAPGAETLEGVVDRIGAFLAQKLDRPLVVVCHGQTGMLLRGLYMGLSPHEALGLDQPQDAFYQLTQDTEERISCIAAAGNTKDNGDEVT</sequence>
<dbReference type="Gene3D" id="3.40.50.1240">
    <property type="entry name" value="Phosphoglycerate mutase-like"/>
    <property type="match status" value="1"/>
</dbReference>
<dbReference type="PROSITE" id="PS00175">
    <property type="entry name" value="PG_MUTASE"/>
    <property type="match status" value="1"/>
</dbReference>
<dbReference type="EMBL" id="CP049056">
    <property type="protein sequence ID" value="QIE57926.1"/>
    <property type="molecule type" value="Genomic_DNA"/>
</dbReference>
<dbReference type="InterPro" id="IPR050275">
    <property type="entry name" value="PGM_Phosphatase"/>
</dbReference>
<dbReference type="Proteomes" id="UP000503336">
    <property type="component" value="Chromosome"/>
</dbReference>
<organism evidence="5 6">
    <name type="scientific">Pikeienuella piscinae</name>
    <dbReference type="NCBI Taxonomy" id="2748098"/>
    <lineage>
        <taxon>Bacteria</taxon>
        <taxon>Pseudomonadati</taxon>
        <taxon>Pseudomonadota</taxon>
        <taxon>Alphaproteobacteria</taxon>
        <taxon>Rhodobacterales</taxon>
        <taxon>Paracoccaceae</taxon>
        <taxon>Pikeienuella</taxon>
    </lineage>
</organism>
<evidence type="ECO:0000313" key="5">
    <source>
        <dbReference type="EMBL" id="QIE57926.1"/>
    </source>
</evidence>
<dbReference type="PIRSF" id="PIRSF000709">
    <property type="entry name" value="6PFK_2-Ptase"/>
    <property type="match status" value="1"/>
</dbReference>
<dbReference type="GO" id="GO:0005737">
    <property type="term" value="C:cytoplasm"/>
    <property type="evidence" value="ECO:0007669"/>
    <property type="project" value="TreeGrafter"/>
</dbReference>
<dbReference type="InterPro" id="IPR001345">
    <property type="entry name" value="PG/BPGM_mutase_AS"/>
</dbReference>
<dbReference type="SMART" id="SM00855">
    <property type="entry name" value="PGAM"/>
    <property type="match status" value="1"/>
</dbReference>
<dbReference type="Pfam" id="PF00300">
    <property type="entry name" value="His_Phos_1"/>
    <property type="match status" value="1"/>
</dbReference>
<dbReference type="CDD" id="cd07067">
    <property type="entry name" value="HP_PGM_like"/>
    <property type="match status" value="1"/>
</dbReference>
<proteinExistence type="predicted"/>
<gene>
    <name evidence="5" type="ORF">G5B40_15110</name>
</gene>
<reference evidence="5 6" key="1">
    <citation type="submission" date="2020-02" db="EMBL/GenBank/DDBJ databases">
        <title>complete genome sequence of Rhodobacteraceae bacterium.</title>
        <authorList>
            <person name="Park J."/>
            <person name="Kim Y.-S."/>
            <person name="Kim K.-H."/>
        </authorList>
    </citation>
    <scope>NUCLEOTIDE SEQUENCE [LARGE SCALE GENOMIC DNA]</scope>
    <source>
        <strain evidence="5 6">RR4-56</strain>
    </source>
</reference>
<evidence type="ECO:0000313" key="6">
    <source>
        <dbReference type="Proteomes" id="UP000503336"/>
    </source>
</evidence>
<protein>
    <submittedName>
        <fullName evidence="5">Histidine phosphatase family protein</fullName>
    </submittedName>
</protein>
<keyword evidence="1" id="KW-0324">Glycolysis</keyword>
<feature type="active site" description="Proton donor/acceptor" evidence="3">
    <location>
        <position position="85"/>
    </location>
</feature>
<dbReference type="PANTHER" id="PTHR48100">
    <property type="entry name" value="BROAD-SPECIFICITY PHOSPHATASE YOR283W-RELATED"/>
    <property type="match status" value="1"/>
</dbReference>
<name>A0A7M3T7E5_9RHOB</name>
<dbReference type="PANTHER" id="PTHR48100:SF1">
    <property type="entry name" value="HISTIDINE PHOSPHATASE FAMILY PROTEIN-RELATED"/>
    <property type="match status" value="1"/>
</dbReference>
<evidence type="ECO:0000256" key="3">
    <source>
        <dbReference type="PIRSR" id="PIRSR613078-1"/>
    </source>
</evidence>
<evidence type="ECO:0000256" key="4">
    <source>
        <dbReference type="PIRSR" id="PIRSR613078-2"/>
    </source>
</evidence>
<feature type="binding site" evidence="4">
    <location>
        <begin position="5"/>
        <end position="12"/>
    </location>
    <ligand>
        <name>substrate</name>
    </ligand>
</feature>
<dbReference type="AlphaFoldDB" id="A0A7M3T7E5"/>